<name>A0ABM7P114_9BACT</name>
<dbReference type="Proteomes" id="UP001319045">
    <property type="component" value="Chromosome"/>
</dbReference>
<dbReference type="Pfam" id="PF14902">
    <property type="entry name" value="DUF4494"/>
    <property type="match status" value="1"/>
</dbReference>
<feature type="region of interest" description="Disordered" evidence="1">
    <location>
        <begin position="151"/>
        <end position="173"/>
    </location>
</feature>
<evidence type="ECO:0000313" key="2">
    <source>
        <dbReference type="EMBL" id="BCS86464.1"/>
    </source>
</evidence>
<gene>
    <name evidence="2" type="ORF">prwr041_23570</name>
</gene>
<proteinExistence type="predicted"/>
<evidence type="ECO:0000313" key="3">
    <source>
        <dbReference type="Proteomes" id="UP001319045"/>
    </source>
</evidence>
<dbReference type="EMBL" id="AP024484">
    <property type="protein sequence ID" value="BCS86464.1"/>
    <property type="molecule type" value="Genomic_DNA"/>
</dbReference>
<sequence length="173" mass="20046">MRSRTAVWFETKIRYEKTMEDGMQKKTTEQYVVDALSFTEAESTIINEMRVYLSGEFKITDIKQAAYGEIFFSESDSDDKWYKSKLQFITIDEKTEKEKRSTVTYLVQAGSLPGAVKHIDEVMGGTMIDYVMTSIQETQIMDVFEHNAAKKHEEKNDVPEYEQTPVAEETMTE</sequence>
<keyword evidence="3" id="KW-1185">Reference proteome</keyword>
<accession>A0ABM7P114</accession>
<dbReference type="InterPro" id="IPR027848">
    <property type="entry name" value="DUF4494"/>
</dbReference>
<evidence type="ECO:0000256" key="1">
    <source>
        <dbReference type="SAM" id="MobiDB-lite"/>
    </source>
</evidence>
<dbReference type="RefSeq" id="WP_207154052.1">
    <property type="nucleotide sequence ID" value="NZ_AP024484.1"/>
</dbReference>
<organism evidence="2 3">
    <name type="scientific">Prevotella herbatica</name>
    <dbReference type="NCBI Taxonomy" id="2801997"/>
    <lineage>
        <taxon>Bacteria</taxon>
        <taxon>Pseudomonadati</taxon>
        <taxon>Bacteroidota</taxon>
        <taxon>Bacteroidia</taxon>
        <taxon>Bacteroidales</taxon>
        <taxon>Prevotellaceae</taxon>
        <taxon>Prevotella</taxon>
    </lineage>
</organism>
<protein>
    <submittedName>
        <fullName evidence="2">DUF4494 domain-containing protein</fullName>
    </submittedName>
</protein>
<reference evidence="2 3" key="1">
    <citation type="journal article" date="2022" name="Int. J. Syst. Evol. Microbiol.">
        <title>Prevotella herbatica sp. nov., a plant polysaccharide-decomposing anaerobic bacterium isolated from a methanogenic reactor.</title>
        <authorList>
            <person name="Uek A."/>
            <person name="Tonouchi A."/>
            <person name="Kaku N."/>
            <person name="Ueki K."/>
        </authorList>
    </citation>
    <scope>NUCLEOTIDE SEQUENCE [LARGE SCALE GENOMIC DNA]</scope>
    <source>
        <strain evidence="2 3">WR041</strain>
    </source>
</reference>